<evidence type="ECO:0000259" key="2">
    <source>
        <dbReference type="PROSITE" id="PS50076"/>
    </source>
</evidence>
<dbReference type="PRINTS" id="PR00625">
    <property type="entry name" value="JDOMAIN"/>
</dbReference>
<dbReference type="SMART" id="SM00271">
    <property type="entry name" value="DnaJ"/>
    <property type="match status" value="1"/>
</dbReference>
<dbReference type="PROSITE" id="PS50076">
    <property type="entry name" value="DNAJ_2"/>
    <property type="match status" value="1"/>
</dbReference>
<name>R4UB87_9MOLU</name>
<reference evidence="3 4" key="1">
    <citation type="journal article" date="2013" name="Genome Biol. Evol.">
        <title>Complete genomes of two dipteran-associated spiroplasmas provided insights into the origin, dynamics, and impacts of viral invasion in spiroplasma.</title>
        <authorList>
            <person name="Ku C."/>
            <person name="Lo W.S."/>
            <person name="Chen L.L."/>
            <person name="Kuo C.H."/>
        </authorList>
    </citation>
    <scope>NUCLEOTIDE SEQUENCE [LARGE SCALE GENOMIC DNA]</scope>
    <source>
        <strain evidence="3 4">DF-1</strain>
    </source>
</reference>
<dbReference type="GO" id="GO:0003677">
    <property type="term" value="F:DNA binding"/>
    <property type="evidence" value="ECO:0007669"/>
    <property type="project" value="UniProtKB-KW"/>
</dbReference>
<evidence type="ECO:0000256" key="1">
    <source>
        <dbReference type="ARBA" id="ARBA00023186"/>
    </source>
</evidence>
<dbReference type="Gene3D" id="2.10.230.10">
    <property type="entry name" value="Heat shock protein DnaJ, cysteine-rich domain"/>
    <property type="match status" value="1"/>
</dbReference>
<dbReference type="PATRIC" id="fig|1276227.3.peg.563"/>
<dbReference type="EMBL" id="CP005077">
    <property type="protein sequence ID" value="AGM25139.1"/>
    <property type="molecule type" value="Genomic_DNA"/>
</dbReference>
<dbReference type="PANTHER" id="PTHR43096:SF52">
    <property type="entry name" value="DNAJ HOMOLOG 1, MITOCHONDRIAL-RELATED"/>
    <property type="match status" value="1"/>
</dbReference>
<dbReference type="RefSeq" id="WP_016338964.1">
    <property type="nucleotide sequence ID" value="NC_021280.1"/>
</dbReference>
<dbReference type="OrthoDB" id="9779889at2"/>
<dbReference type="Proteomes" id="UP000013964">
    <property type="component" value="Chromosome"/>
</dbReference>
<accession>R4UB87</accession>
<dbReference type="GO" id="GO:0051082">
    <property type="term" value="F:unfolded protein binding"/>
    <property type="evidence" value="ECO:0007669"/>
    <property type="project" value="TreeGrafter"/>
</dbReference>
<keyword evidence="1" id="KW-0143">Chaperone</keyword>
<dbReference type="STRING" id="1276227.SCHRY_v1c05610"/>
<dbReference type="Gene3D" id="1.10.287.110">
    <property type="entry name" value="DnaJ domain"/>
    <property type="match status" value="1"/>
</dbReference>
<dbReference type="eggNOG" id="COG0484">
    <property type="taxonomic scope" value="Bacteria"/>
</dbReference>
<dbReference type="AlphaFoldDB" id="R4UB87"/>
<proteinExistence type="predicted"/>
<keyword evidence="3" id="KW-0238">DNA-binding</keyword>
<keyword evidence="4" id="KW-1185">Reference proteome</keyword>
<dbReference type="Gene3D" id="2.60.260.20">
    <property type="entry name" value="Urease metallochaperone UreE, N-terminal domain"/>
    <property type="match status" value="1"/>
</dbReference>
<sequence>MYEKDYYKILNVAQTATKDEIKDAFRQLAKKYHPDISVEKNAEVKFRKISEAYEILSDDNKRFEYDQLNFVEDYQVDYASEGQIFNSGYLLKKIPKKMKKGPLLTGKVKAKLTSLLFNSAISINLFIEENCSSCSGKGYVIFNKKKYLCDNCQGLARFEVEKTVQFNVTNFKETKQIIILKEQGNDGYNGGPKGDIKLKLILKRNKS</sequence>
<dbReference type="InterPro" id="IPR036869">
    <property type="entry name" value="J_dom_sf"/>
</dbReference>
<dbReference type="KEGG" id="scr:SCHRY_v1c05610"/>
<dbReference type="HOGENOM" id="CLU_1325662_0_0_14"/>
<dbReference type="InterPro" id="IPR001623">
    <property type="entry name" value="DnaJ_domain"/>
</dbReference>
<dbReference type="SUPFAM" id="SSF46565">
    <property type="entry name" value="Chaperone J-domain"/>
    <property type="match status" value="1"/>
</dbReference>
<feature type="domain" description="J" evidence="2">
    <location>
        <begin position="5"/>
        <end position="69"/>
    </location>
</feature>
<protein>
    <submittedName>
        <fullName evidence="3">Curved DNA-binding protein</fullName>
    </submittedName>
</protein>
<dbReference type="Pfam" id="PF00226">
    <property type="entry name" value="DnaJ"/>
    <property type="match status" value="1"/>
</dbReference>
<dbReference type="CDD" id="cd06257">
    <property type="entry name" value="DnaJ"/>
    <property type="match status" value="1"/>
</dbReference>
<gene>
    <name evidence="3" type="primary">cbpA</name>
    <name evidence="3" type="ORF">SCHRY_v1c05610</name>
</gene>
<dbReference type="GO" id="GO:0042026">
    <property type="term" value="P:protein refolding"/>
    <property type="evidence" value="ECO:0007669"/>
    <property type="project" value="TreeGrafter"/>
</dbReference>
<dbReference type="PANTHER" id="PTHR43096">
    <property type="entry name" value="DNAJ HOMOLOG 1, MITOCHONDRIAL-RELATED"/>
    <property type="match status" value="1"/>
</dbReference>
<organism evidence="3 4">
    <name type="scientific">Spiroplasma chrysopicola DF-1</name>
    <dbReference type="NCBI Taxonomy" id="1276227"/>
    <lineage>
        <taxon>Bacteria</taxon>
        <taxon>Bacillati</taxon>
        <taxon>Mycoplasmatota</taxon>
        <taxon>Mollicutes</taxon>
        <taxon>Entomoplasmatales</taxon>
        <taxon>Spiroplasmataceae</taxon>
        <taxon>Spiroplasma</taxon>
    </lineage>
</organism>
<evidence type="ECO:0000313" key="3">
    <source>
        <dbReference type="EMBL" id="AGM25139.1"/>
    </source>
</evidence>
<dbReference type="GO" id="GO:0005737">
    <property type="term" value="C:cytoplasm"/>
    <property type="evidence" value="ECO:0007669"/>
    <property type="project" value="TreeGrafter"/>
</dbReference>
<evidence type="ECO:0000313" key="4">
    <source>
        <dbReference type="Proteomes" id="UP000013964"/>
    </source>
</evidence>